<proteinExistence type="predicted"/>
<organism evidence="1 2">
    <name type="scientific">Vibrio alginolyticus</name>
    <dbReference type="NCBI Taxonomy" id="663"/>
    <lineage>
        <taxon>Bacteria</taxon>
        <taxon>Pseudomonadati</taxon>
        <taxon>Pseudomonadota</taxon>
        <taxon>Gammaproteobacteria</taxon>
        <taxon>Vibrionales</taxon>
        <taxon>Vibrionaceae</taxon>
        <taxon>Vibrio</taxon>
    </lineage>
</organism>
<dbReference type="RefSeq" id="WP_029792982.1">
    <property type="nucleotide sequence ID" value="NZ_JAGDLC010000016.1"/>
</dbReference>
<accession>A0A7Y4B7D1</accession>
<dbReference type="EMBL" id="VTYF01000015">
    <property type="protein sequence ID" value="NOI11176.1"/>
    <property type="molecule type" value="Genomic_DNA"/>
</dbReference>
<gene>
    <name evidence="1" type="ORF">F0254_20280</name>
</gene>
<reference evidence="1 2" key="1">
    <citation type="submission" date="2019-09" db="EMBL/GenBank/DDBJ databases">
        <title>Draft genome sequencing and comparative genomics of hatchery-associated Vibrios.</title>
        <authorList>
            <person name="Kehlet-Delgado H."/>
            <person name="Mueller R.S."/>
        </authorList>
    </citation>
    <scope>NUCLEOTIDE SEQUENCE [LARGE SCALE GENOMIC DNA]</scope>
    <source>
        <strain evidence="1 2">081416A</strain>
    </source>
</reference>
<name>A0A7Y4B7D1_VIBAL</name>
<dbReference type="Proteomes" id="UP000532247">
    <property type="component" value="Unassembled WGS sequence"/>
</dbReference>
<protein>
    <submittedName>
        <fullName evidence="1">Uncharacterized protein</fullName>
    </submittedName>
</protein>
<sequence>MATLTRQEKAWLNKLQKILDECPFDASDFDSYTIGDCDVTVFKQRVKVAQYQMESERDLPACVEALDAEVFRLQFPFGVASAAG</sequence>
<dbReference type="AlphaFoldDB" id="A0A7Y4B7D1"/>
<comment type="caution">
    <text evidence="1">The sequence shown here is derived from an EMBL/GenBank/DDBJ whole genome shotgun (WGS) entry which is preliminary data.</text>
</comment>
<evidence type="ECO:0000313" key="2">
    <source>
        <dbReference type="Proteomes" id="UP000532247"/>
    </source>
</evidence>
<evidence type="ECO:0000313" key="1">
    <source>
        <dbReference type="EMBL" id="NOI11176.1"/>
    </source>
</evidence>